<reference evidence="6" key="2">
    <citation type="submission" date="2015-06" db="UniProtKB">
        <authorList>
            <consortium name="EnsemblPlants"/>
        </authorList>
    </citation>
    <scope>IDENTIFICATION</scope>
    <source>
        <strain evidence="6">DM1-3 516 R44</strain>
    </source>
</reference>
<proteinExistence type="inferred from homology"/>
<keyword evidence="7" id="KW-1185">Reference proteome</keyword>
<evidence type="ECO:0000256" key="4">
    <source>
        <dbReference type="RuleBase" id="RU362057"/>
    </source>
</evidence>
<organism evidence="6 7">
    <name type="scientific">Solanum tuberosum</name>
    <name type="common">Potato</name>
    <dbReference type="NCBI Taxonomy" id="4113"/>
    <lineage>
        <taxon>Eukaryota</taxon>
        <taxon>Viridiplantae</taxon>
        <taxon>Streptophyta</taxon>
        <taxon>Embryophyta</taxon>
        <taxon>Tracheophyta</taxon>
        <taxon>Spermatophyta</taxon>
        <taxon>Magnoliopsida</taxon>
        <taxon>eudicotyledons</taxon>
        <taxon>Gunneridae</taxon>
        <taxon>Pentapetalae</taxon>
        <taxon>asterids</taxon>
        <taxon>lamiids</taxon>
        <taxon>Solanales</taxon>
        <taxon>Solanaceae</taxon>
        <taxon>Solanoideae</taxon>
        <taxon>Solaneae</taxon>
        <taxon>Solanum</taxon>
    </lineage>
</organism>
<reference evidence="7" key="1">
    <citation type="journal article" date="2011" name="Nature">
        <title>Genome sequence and analysis of the tuber crop potato.</title>
        <authorList>
            <consortium name="The Potato Genome Sequencing Consortium"/>
        </authorList>
    </citation>
    <scope>NUCLEOTIDE SEQUENCE [LARGE SCALE GENOMIC DNA]</scope>
    <source>
        <strain evidence="7">cv. DM1-3 516 R44</strain>
    </source>
</reference>
<feature type="domain" description="Glycosyltransferase N-terminal" evidence="5">
    <location>
        <begin position="39"/>
        <end position="175"/>
    </location>
</feature>
<dbReference type="Gene3D" id="3.40.50.2000">
    <property type="entry name" value="Glycogen Phosphorylase B"/>
    <property type="match status" value="2"/>
</dbReference>
<dbReference type="InterPro" id="IPR058980">
    <property type="entry name" value="Glyco_transf_N"/>
</dbReference>
<dbReference type="InParanoid" id="M1D1C1"/>
<keyword evidence="2 3" id="KW-0808">Transferase</keyword>
<dbReference type="CDD" id="cd03784">
    <property type="entry name" value="GT1_Gtf-like"/>
    <property type="match status" value="1"/>
</dbReference>
<dbReference type="PROSITE" id="PS00375">
    <property type="entry name" value="UDPGT"/>
    <property type="match status" value="1"/>
</dbReference>
<dbReference type="Pfam" id="PF26168">
    <property type="entry name" value="Glyco_transf_N"/>
    <property type="match status" value="1"/>
</dbReference>
<dbReference type="SUPFAM" id="SSF53756">
    <property type="entry name" value="UDP-Glycosyltransferase/glycogen phosphorylase"/>
    <property type="match status" value="1"/>
</dbReference>
<dbReference type="OMA" id="RDWKEST"/>
<evidence type="ECO:0000313" key="6">
    <source>
        <dbReference type="EnsemblPlants" id="PGSC0003DMT400079154"/>
    </source>
</evidence>
<dbReference type="GO" id="GO:0080043">
    <property type="term" value="F:quercetin 3-O-glucosyltransferase activity"/>
    <property type="evidence" value="ECO:0000318"/>
    <property type="project" value="GO_Central"/>
</dbReference>
<dbReference type="EnsemblPlants" id="PGSC0003DMT400079154">
    <property type="protein sequence ID" value="PGSC0003DMT400079154"/>
    <property type="gene ID" value="PGSC0003DMG400030806"/>
</dbReference>
<dbReference type="HOGENOM" id="CLU_001724_0_0_1"/>
<evidence type="ECO:0000259" key="5">
    <source>
        <dbReference type="Pfam" id="PF26168"/>
    </source>
</evidence>
<keyword evidence="3" id="KW-0328">Glycosyltransferase</keyword>
<evidence type="ECO:0000256" key="3">
    <source>
        <dbReference type="RuleBase" id="RU003718"/>
    </source>
</evidence>
<comment type="similarity">
    <text evidence="1 3">Belongs to the UDP-glycosyltransferase family.</text>
</comment>
<dbReference type="GO" id="GO:0005737">
    <property type="term" value="C:cytoplasm"/>
    <property type="evidence" value="ECO:0000318"/>
    <property type="project" value="GO_Central"/>
</dbReference>
<protein>
    <recommendedName>
        <fullName evidence="4">Glycosyltransferase</fullName>
        <ecNumber evidence="4">2.4.1.-</ecNumber>
    </recommendedName>
</protein>
<dbReference type="GO" id="GO:0080044">
    <property type="term" value="F:quercetin 7-O-glucosyltransferase activity"/>
    <property type="evidence" value="ECO:0000318"/>
    <property type="project" value="GO_Central"/>
</dbReference>
<dbReference type="PANTHER" id="PTHR11926">
    <property type="entry name" value="GLUCOSYL/GLUCURONOSYL TRANSFERASES"/>
    <property type="match status" value="1"/>
</dbReference>
<dbReference type="EC" id="2.4.1.-" evidence="4"/>
<dbReference type="InterPro" id="IPR002213">
    <property type="entry name" value="UDP_glucos_trans"/>
</dbReference>
<dbReference type="Proteomes" id="UP000011115">
    <property type="component" value="Unassembled WGS sequence"/>
</dbReference>
<dbReference type="FunFam" id="3.40.50.2000:FF:000027">
    <property type="entry name" value="Glycosyltransferase"/>
    <property type="match status" value="1"/>
</dbReference>
<accession>M1D1C1</accession>
<evidence type="ECO:0000256" key="2">
    <source>
        <dbReference type="ARBA" id="ARBA00022679"/>
    </source>
</evidence>
<dbReference type="AlphaFoldDB" id="M1D1C1"/>
<dbReference type="Gramene" id="PGSC0003DMT400079154">
    <property type="protein sequence ID" value="PGSC0003DMT400079154"/>
    <property type="gene ID" value="PGSC0003DMG400030806"/>
</dbReference>
<dbReference type="PANTHER" id="PTHR11926:SF1550">
    <property type="entry name" value="UDP-GLYCOSYLTRANSFERASES DOMAIN-CONTAINING PROTEIN"/>
    <property type="match status" value="1"/>
</dbReference>
<name>M1D1C1_SOLTU</name>
<evidence type="ECO:0000256" key="1">
    <source>
        <dbReference type="ARBA" id="ARBA00009995"/>
    </source>
</evidence>
<dbReference type="InterPro" id="IPR035595">
    <property type="entry name" value="UDP_glycos_trans_CS"/>
</dbReference>
<dbReference type="Pfam" id="PF00201">
    <property type="entry name" value="UDPGT"/>
    <property type="match status" value="1"/>
</dbReference>
<dbReference type="PaxDb" id="4113-PGSC0003DMT400079154"/>
<sequence>MVYIKGVSLIKTWYSPSQYSQYEPGRGIHIVQATCSMHSFPAQGHINPMLKLAKLLHVRGFHITFVNTEFNHLRLLKSRCPNALDDLSSFRFEFIPDGLPPPSNEDATQDIPSLCEACKKSCLVPFRDLITRLNTSSNFPSITCIVSDAGMSFTHQVSEELGIPNVGFWTCSGGALLAYIQYPKLVLEGYTPLKDNDLKSIGSNLWKEDTHCLEWLDTKQLNSVVYVNFGSITVLSNDQLVEFAWGLANTKMNFLWIVRSDLVMGDSAIFPHEFLAETKERGLLGGWCPQEQVLSHPSIGGFLTHCGRNSTFESISYGVPMLCWPFFADQQTNSWFNCNRWGVGMEIDSNVKREVIEELVRELMIGEKGKEMKENALKWKKLAEEAVTSPNGSSYMNFDKLVREVLSPKGSSLLPVD</sequence>
<dbReference type="eggNOG" id="KOG1192">
    <property type="taxonomic scope" value="Eukaryota"/>
</dbReference>
<evidence type="ECO:0000313" key="7">
    <source>
        <dbReference type="Proteomes" id="UP000011115"/>
    </source>
</evidence>